<name>A0A7W2M425_9FLAO</name>
<dbReference type="Gene3D" id="2.180.10.10">
    <property type="entry name" value="RHS repeat-associated core"/>
    <property type="match status" value="1"/>
</dbReference>
<evidence type="ECO:0000313" key="2">
    <source>
        <dbReference type="Proteomes" id="UP000541857"/>
    </source>
</evidence>
<reference evidence="1 2" key="1">
    <citation type="submission" date="2020-07" db="EMBL/GenBank/DDBJ databases">
        <title>Bacterium isolated from marine sediment.</title>
        <authorList>
            <person name="Shang D."/>
        </authorList>
    </citation>
    <scope>NUCLEOTIDE SEQUENCE [LARGE SCALE GENOMIC DNA]</scope>
    <source>
        <strain evidence="1 2">F6074</strain>
    </source>
</reference>
<dbReference type="AlphaFoldDB" id="A0A7W2M425"/>
<evidence type="ECO:0000313" key="1">
    <source>
        <dbReference type="EMBL" id="MBA6152091.1"/>
    </source>
</evidence>
<dbReference type="Proteomes" id="UP000541857">
    <property type="component" value="Unassembled WGS sequence"/>
</dbReference>
<gene>
    <name evidence="1" type="ORF">H3Z82_05060</name>
</gene>
<dbReference type="EMBL" id="JACGLT010000003">
    <property type="protein sequence ID" value="MBA6152091.1"/>
    <property type="molecule type" value="Genomic_DNA"/>
</dbReference>
<keyword evidence="2" id="KW-1185">Reference proteome</keyword>
<organism evidence="1 2">
    <name type="scientific">Gelidibacter maritimus</name>
    <dbReference type="NCBI Taxonomy" id="2761487"/>
    <lineage>
        <taxon>Bacteria</taxon>
        <taxon>Pseudomonadati</taxon>
        <taxon>Bacteroidota</taxon>
        <taxon>Flavobacteriia</taxon>
        <taxon>Flavobacteriales</taxon>
        <taxon>Flavobacteriaceae</taxon>
        <taxon>Gelidibacter</taxon>
    </lineage>
</organism>
<dbReference type="RefSeq" id="WP_182203231.1">
    <property type="nucleotide sequence ID" value="NZ_JACGLT010000003.1"/>
</dbReference>
<sequence>MKKLLQMVMLLSLTTTGFSQGKIDLESFSYPVLTNYLYYGIGNAERTKDVKELHLNFMDGGRYFSYYFDGQGRLLKYISKFSNELIQYHYENDRITHVEKKDNYGSFKKPVVYSPDGKVYSHPSLIGSSGNRVLYYEYDNQGNVAKIWEHSKNNLEPSDLNDIKPSYSFKYDDKNRLIEADYGFSVETYTYNFIYSTVVEVTERSVSTSGNRKPISNAFKYNDYGLSGSYAMDQKGNWIARDINRKKEIVFRRVVYADGTISEYKLK</sequence>
<protein>
    <submittedName>
        <fullName evidence="1">Uncharacterized protein</fullName>
    </submittedName>
</protein>
<accession>A0A7W2M425</accession>
<comment type="caution">
    <text evidence="1">The sequence shown here is derived from an EMBL/GenBank/DDBJ whole genome shotgun (WGS) entry which is preliminary data.</text>
</comment>
<proteinExistence type="predicted"/>